<keyword evidence="3" id="KW-1185">Reference proteome</keyword>
<dbReference type="EMBL" id="JAPDMQ010000653">
    <property type="protein sequence ID" value="KAK0521635.1"/>
    <property type="molecule type" value="Genomic_DNA"/>
</dbReference>
<comment type="caution">
    <text evidence="2">The sequence shown here is derived from an EMBL/GenBank/DDBJ whole genome shotgun (WGS) entry which is preliminary data.</text>
</comment>
<gene>
    <name evidence="2" type="ORF">OC842_006715</name>
</gene>
<evidence type="ECO:0000313" key="2">
    <source>
        <dbReference type="EMBL" id="KAK0521635.1"/>
    </source>
</evidence>
<feature type="region of interest" description="Disordered" evidence="1">
    <location>
        <begin position="61"/>
        <end position="164"/>
    </location>
</feature>
<dbReference type="AlphaFoldDB" id="A0AAN6JN44"/>
<feature type="compositionally biased region" description="Polar residues" evidence="1">
    <location>
        <begin position="87"/>
        <end position="106"/>
    </location>
</feature>
<dbReference type="Proteomes" id="UP001176521">
    <property type="component" value="Unassembled WGS sequence"/>
</dbReference>
<accession>A0AAN6JN44</accession>
<evidence type="ECO:0000256" key="1">
    <source>
        <dbReference type="SAM" id="MobiDB-lite"/>
    </source>
</evidence>
<reference evidence="2" key="1">
    <citation type="journal article" date="2023" name="PhytoFront">
        <title>Draft Genome Resources of Seven Strains of Tilletia horrida, Causal Agent of Kernel Smut of Rice.</title>
        <authorList>
            <person name="Khanal S."/>
            <person name="Antony Babu S."/>
            <person name="Zhou X.G."/>
        </authorList>
    </citation>
    <scope>NUCLEOTIDE SEQUENCE</scope>
    <source>
        <strain evidence="2">TX3</strain>
    </source>
</reference>
<protein>
    <submittedName>
        <fullName evidence="2">Uncharacterized protein</fullName>
    </submittedName>
</protein>
<name>A0AAN6JN44_9BASI</name>
<organism evidence="2 3">
    <name type="scientific">Tilletia horrida</name>
    <dbReference type="NCBI Taxonomy" id="155126"/>
    <lineage>
        <taxon>Eukaryota</taxon>
        <taxon>Fungi</taxon>
        <taxon>Dikarya</taxon>
        <taxon>Basidiomycota</taxon>
        <taxon>Ustilaginomycotina</taxon>
        <taxon>Exobasidiomycetes</taxon>
        <taxon>Tilletiales</taxon>
        <taxon>Tilletiaceae</taxon>
        <taxon>Tilletia</taxon>
    </lineage>
</organism>
<proteinExistence type="predicted"/>
<evidence type="ECO:0000313" key="3">
    <source>
        <dbReference type="Proteomes" id="UP001176521"/>
    </source>
</evidence>
<sequence length="164" mass="17372">MANTHAPSNPTLEDVVRLLGEWRAENAAIVARTASLEREMRGLDLRFNVLNRIISGLLTEQVGDEGNHPDDAVKATGRMTAGEDPVSPSSTNRRPGQPTSVGQITPSRGAWQRSSSDATEEDSESSLAAHITASFEAKAASPSSPGNIGSVPDDQTPFECSICD</sequence>